<dbReference type="InterPro" id="IPR024952">
    <property type="entry name" value="LPP20-like_dom"/>
</dbReference>
<reference evidence="3 5" key="3">
    <citation type="submission" date="2019-08" db="EMBL/GenBank/DDBJ databases">
        <authorList>
            <person name="Kuhnert P."/>
        </authorList>
    </citation>
    <scope>NUCLEOTIDE SEQUENCE [LARGE SCALE GENOMIC DNA]</scope>
    <source>
        <strain evidence="3 5">B36.5</strain>
    </source>
</reference>
<reference evidence="2" key="1">
    <citation type="submission" date="2015-01" db="EMBL/GenBank/DDBJ databases">
        <authorList>
            <person name="Xiang T."/>
            <person name="Song Y."/>
            <person name="Huang L."/>
            <person name="Wang B."/>
            <person name="Wu P."/>
        </authorList>
    </citation>
    <scope>NUCLEOTIDE SEQUENCE [LARGE SCALE GENOMIC DNA]</scope>
    <source>
        <strain evidence="2">V1</strain>
    </source>
</reference>
<evidence type="ECO:0000313" key="3">
    <source>
        <dbReference type="EMBL" id="QEJ98954.1"/>
    </source>
</evidence>
<accession>A0A0B7GUR4</accession>
<dbReference type="AlphaFoldDB" id="A0A0B7GUR4"/>
<dbReference type="Gene3D" id="3.10.28.20">
    <property type="entry name" value="Acetamidase/Formamidase-like domains"/>
    <property type="match status" value="1"/>
</dbReference>
<dbReference type="GeneID" id="57754218"/>
<keyword evidence="4" id="KW-1185">Reference proteome</keyword>
<gene>
    <name evidence="3" type="ORF">FUT82_13785</name>
    <name evidence="2" type="ORF">TPHV1_100025</name>
</gene>
<organism evidence="2 4">
    <name type="scientific">Treponema phagedenis</name>
    <dbReference type="NCBI Taxonomy" id="162"/>
    <lineage>
        <taxon>Bacteria</taxon>
        <taxon>Pseudomonadati</taxon>
        <taxon>Spirochaetota</taxon>
        <taxon>Spirochaetia</taxon>
        <taxon>Spirochaetales</taxon>
        <taxon>Treponemataceae</taxon>
        <taxon>Treponema</taxon>
    </lineage>
</organism>
<dbReference type="OrthoDB" id="360570at2"/>
<sequence>MPRVVSFFIVLTIFSVWVYAAGSKQGKKDPPVWVTDAPNVYPEERYLTALGTGQSRKEAEVGALEALAAIFDRKISIETQAELNYTSSVTDGQSEKVNKTKNVGQNVSISTNVDDLIGVEIKERWLSPDGTHYALAVLDKSKTASAYMEKINANERTIAELTQIPDTDKNTIREFIRYRSAYLVAAENAIYRARLSVIKPSAHALAKEKGMTAQSLKLKCMDVAKNIHIVISVDGDNHGKIKSAFAKVLSAEGFNTSTNENPNYTLVAKLSLADGEVQANNKILVRYSLDAEFTETGSSTVLVPYSVSGREIHLAKSSADNKIFTGLEKKIQNDFGKSFNEYLSGLKSDK</sequence>
<evidence type="ECO:0000313" key="2">
    <source>
        <dbReference type="EMBL" id="CEM60705.1"/>
    </source>
</evidence>
<dbReference type="EMBL" id="CDNC01000002">
    <property type="protein sequence ID" value="CEM60705.1"/>
    <property type="molecule type" value="Genomic_DNA"/>
</dbReference>
<dbReference type="Pfam" id="PF02169">
    <property type="entry name" value="LPP20"/>
    <property type="match status" value="1"/>
</dbReference>
<evidence type="ECO:0000259" key="1">
    <source>
        <dbReference type="Pfam" id="PF02169"/>
    </source>
</evidence>
<proteinExistence type="predicted"/>
<evidence type="ECO:0000313" key="4">
    <source>
        <dbReference type="Proteomes" id="UP000042527"/>
    </source>
</evidence>
<dbReference type="RefSeq" id="WP_004266446.1">
    <property type="nucleotide sequence ID" value="NZ_CDNC01000002.1"/>
</dbReference>
<dbReference type="EMBL" id="CP042817">
    <property type="protein sequence ID" value="QEJ98954.1"/>
    <property type="molecule type" value="Genomic_DNA"/>
</dbReference>
<feature type="domain" description="Lipoprotein LPP20-like" evidence="1">
    <location>
        <begin position="31"/>
        <end position="139"/>
    </location>
</feature>
<dbReference type="Proteomes" id="UP000323594">
    <property type="component" value="Chromosome"/>
</dbReference>
<dbReference type="Proteomes" id="UP000042527">
    <property type="component" value="Unassembled WGS sequence"/>
</dbReference>
<reference evidence="4" key="2">
    <citation type="submission" date="2015-01" db="EMBL/GenBank/DDBJ databases">
        <authorList>
            <person name="Manzoor Shahid"/>
            <person name="Zubair Saima"/>
        </authorList>
    </citation>
    <scope>NUCLEOTIDE SEQUENCE [LARGE SCALE GENOMIC DNA]</scope>
    <source>
        <strain evidence="4">V1</strain>
    </source>
</reference>
<protein>
    <recommendedName>
        <fullName evidence="1">Lipoprotein LPP20-like domain-containing protein</fullName>
    </recommendedName>
</protein>
<evidence type="ECO:0000313" key="5">
    <source>
        <dbReference type="Proteomes" id="UP000323594"/>
    </source>
</evidence>
<name>A0A0B7GUR4_TREPH</name>